<dbReference type="Proteomes" id="UP000676565">
    <property type="component" value="Unassembled WGS sequence"/>
</dbReference>
<dbReference type="EMBL" id="JAGKQQ010000001">
    <property type="protein sequence ID" value="MBP3954364.1"/>
    <property type="molecule type" value="Genomic_DNA"/>
</dbReference>
<evidence type="ECO:0000313" key="2">
    <source>
        <dbReference type="Proteomes" id="UP000676565"/>
    </source>
</evidence>
<comment type="caution">
    <text evidence="1">The sequence shown here is derived from an EMBL/GenBank/DDBJ whole genome shotgun (WGS) entry which is preliminary data.</text>
</comment>
<name>A0ABS5BKY3_9BACT</name>
<organism evidence="1 2">
    <name type="scientific">Gemmata palustris</name>
    <dbReference type="NCBI Taxonomy" id="2822762"/>
    <lineage>
        <taxon>Bacteria</taxon>
        <taxon>Pseudomonadati</taxon>
        <taxon>Planctomycetota</taxon>
        <taxon>Planctomycetia</taxon>
        <taxon>Gemmatales</taxon>
        <taxon>Gemmataceae</taxon>
        <taxon>Gemmata</taxon>
    </lineage>
</organism>
<accession>A0ABS5BKY3</accession>
<dbReference type="RefSeq" id="WP_210652500.1">
    <property type="nucleotide sequence ID" value="NZ_JAGKQQ010000001.1"/>
</dbReference>
<reference evidence="1 2" key="1">
    <citation type="submission" date="2021-04" db="EMBL/GenBank/DDBJ databases">
        <authorList>
            <person name="Ivanova A."/>
        </authorList>
    </citation>
    <scope>NUCLEOTIDE SEQUENCE [LARGE SCALE GENOMIC DNA]</scope>
    <source>
        <strain evidence="1 2">G18</strain>
    </source>
</reference>
<gene>
    <name evidence="1" type="ORF">J8F10_03510</name>
</gene>
<evidence type="ECO:0000313" key="1">
    <source>
        <dbReference type="EMBL" id="MBP3954364.1"/>
    </source>
</evidence>
<sequence>MIPTVTVLATGYAKGYSPNQCVHSTAREVFYWDEERAINRLVSEHPLCASIIALARAKILQALLDIGYRGTKSEMIAERNRAWAWLFAEQSDFREFCSDAGYSPRIVRAKAIEISQHGLQWRAAAGTGKRYRNKVSEAA</sequence>
<protein>
    <submittedName>
        <fullName evidence="1">Uncharacterized protein</fullName>
    </submittedName>
</protein>
<proteinExistence type="predicted"/>
<keyword evidence="2" id="KW-1185">Reference proteome</keyword>